<keyword evidence="4" id="KW-0694">RNA-binding</keyword>
<dbReference type="Proteomes" id="UP000076964">
    <property type="component" value="Unassembled WGS sequence"/>
</dbReference>
<evidence type="ECO:0000256" key="5">
    <source>
        <dbReference type="ARBA" id="ARBA00023118"/>
    </source>
</evidence>
<dbReference type="InterPro" id="IPR010149">
    <property type="entry name" value="CRISPR-assoc_prot_Csm2_III-A"/>
</dbReference>
<gene>
    <name evidence="7" type="ORF">TH606_10910</name>
</gene>
<sequence>MNNREENTKINFFKGELKQYKSKGLKEIPSEKVVEIGECLGKVLKEKNVKTTQIRKFLDAVRKIQIKFDKDNVIMLKPKLAYTVGRHRNLKPLMQILDPAIDAGAKDRESFKKLVHLIEAIVAYHRFYGGGD</sequence>
<comment type="function">
    <text evidence="1">This subunit may be involved in monitoring complementarity of crRNA and target RNA.</text>
</comment>
<dbReference type="EMBL" id="LSFI01000085">
    <property type="protein sequence ID" value="OAG26712.1"/>
    <property type="molecule type" value="Genomic_DNA"/>
</dbReference>
<dbReference type="GO" id="GO:0051607">
    <property type="term" value="P:defense response to virus"/>
    <property type="evidence" value="ECO:0007669"/>
    <property type="project" value="UniProtKB-KW"/>
</dbReference>
<keyword evidence="8" id="KW-1185">Reference proteome</keyword>
<comment type="similarity">
    <text evidence="2">Belongs to the CRISPR-associated Csm2 family.</text>
</comment>
<dbReference type="GO" id="GO:0003723">
    <property type="term" value="F:RNA binding"/>
    <property type="evidence" value="ECO:0007669"/>
    <property type="project" value="UniProtKB-KW"/>
</dbReference>
<proteinExistence type="inferred from homology"/>
<dbReference type="Pfam" id="PF03750">
    <property type="entry name" value="Csm2_III-A"/>
    <property type="match status" value="1"/>
</dbReference>
<name>A0A177E658_9BACT</name>
<accession>A0A177E658</accession>
<dbReference type="STRING" id="1795632.TH606_10910"/>
<dbReference type="RefSeq" id="WP_068543989.1">
    <property type="nucleotide sequence ID" value="NZ_LSFI01000085.1"/>
</dbReference>
<evidence type="ECO:0000313" key="8">
    <source>
        <dbReference type="Proteomes" id="UP000076964"/>
    </source>
</evidence>
<organism evidence="7 8">
    <name type="scientific">Thermodesulfatator autotrophicus</name>
    <dbReference type="NCBI Taxonomy" id="1795632"/>
    <lineage>
        <taxon>Bacteria</taxon>
        <taxon>Pseudomonadati</taxon>
        <taxon>Thermodesulfobacteriota</taxon>
        <taxon>Thermodesulfobacteria</taxon>
        <taxon>Thermodesulfobacteriales</taxon>
        <taxon>Thermodesulfatatoraceae</taxon>
        <taxon>Thermodesulfatator</taxon>
    </lineage>
</organism>
<dbReference type="CDD" id="cd09647">
    <property type="entry name" value="Csm2_III-A"/>
    <property type="match status" value="1"/>
</dbReference>
<dbReference type="OrthoDB" id="1862673at2"/>
<dbReference type="NCBIfam" id="TIGR01870">
    <property type="entry name" value="cas_TM1810_Csm2"/>
    <property type="match status" value="1"/>
</dbReference>
<reference evidence="7 8" key="1">
    <citation type="submission" date="2016-02" db="EMBL/GenBank/DDBJ databases">
        <title>Draft genome sequence of Thermodesulfatator sp. S606.</title>
        <authorList>
            <person name="Lai Q."/>
            <person name="Cao J."/>
            <person name="Dupont S."/>
            <person name="Shao Z."/>
            <person name="Jebbar M."/>
            <person name="Alain K."/>
        </authorList>
    </citation>
    <scope>NUCLEOTIDE SEQUENCE [LARGE SCALE GENOMIC DNA]</scope>
    <source>
        <strain evidence="7 8">S606</strain>
    </source>
</reference>
<keyword evidence="5" id="KW-0051">Antiviral defense</keyword>
<protein>
    <recommendedName>
        <fullName evidence="3">CRISPR system Cms protein Csm2</fullName>
    </recommendedName>
    <alternativeName>
        <fullName evidence="6">CRISPR type III A-associated protein Csm2</fullName>
    </alternativeName>
</protein>
<evidence type="ECO:0000256" key="2">
    <source>
        <dbReference type="ARBA" id="ARBA00006896"/>
    </source>
</evidence>
<evidence type="ECO:0000256" key="3">
    <source>
        <dbReference type="ARBA" id="ARBA00016118"/>
    </source>
</evidence>
<evidence type="ECO:0000256" key="1">
    <source>
        <dbReference type="ARBA" id="ARBA00003640"/>
    </source>
</evidence>
<comment type="caution">
    <text evidence="7">The sequence shown here is derived from an EMBL/GenBank/DDBJ whole genome shotgun (WGS) entry which is preliminary data.</text>
</comment>
<evidence type="ECO:0000256" key="6">
    <source>
        <dbReference type="ARBA" id="ARBA00031723"/>
    </source>
</evidence>
<dbReference type="AlphaFoldDB" id="A0A177E658"/>
<evidence type="ECO:0000313" key="7">
    <source>
        <dbReference type="EMBL" id="OAG26712.1"/>
    </source>
</evidence>
<evidence type="ECO:0000256" key="4">
    <source>
        <dbReference type="ARBA" id="ARBA00022884"/>
    </source>
</evidence>